<accession>A0AAW5EHR1</accession>
<gene>
    <name evidence="1" type="ORF">LZC39_15270</name>
</gene>
<organism evidence="1 2">
    <name type="scientific">Campylobacter jejuni</name>
    <dbReference type="NCBI Taxonomy" id="197"/>
    <lineage>
        <taxon>Bacteria</taxon>
        <taxon>Pseudomonadati</taxon>
        <taxon>Campylobacterota</taxon>
        <taxon>Epsilonproteobacteria</taxon>
        <taxon>Campylobacterales</taxon>
        <taxon>Campylobacteraceae</taxon>
        <taxon>Campylobacter</taxon>
    </lineage>
</organism>
<dbReference type="AlphaFoldDB" id="A0AAW5EHR1"/>
<dbReference type="Proteomes" id="UP001199644">
    <property type="component" value="Unassembled WGS sequence"/>
</dbReference>
<sequence>FIASLDNASRSALAQKLSHQRDDLANLLLAFNTPEPMAYIIQKEDVNGFFRLRNYSKKYDFDLNASFANKLPTHVGFKNFAQNIIIKKENPKF</sequence>
<feature type="non-terminal residue" evidence="1">
    <location>
        <position position="1"/>
    </location>
</feature>
<comment type="caution">
    <text evidence="1">The sequence shown here is derived from an EMBL/GenBank/DDBJ whole genome shotgun (WGS) entry which is preliminary data.</text>
</comment>
<reference evidence="1" key="1">
    <citation type="submission" date="2021-12" db="EMBL/GenBank/DDBJ databases">
        <title>Prevalence of phenicol resistance gene fexA in Campylobacter isolated from poultry supply chain.</title>
        <authorList>
            <person name="Tang B."/>
            <person name="Zheng X."/>
            <person name="Lin J."/>
            <person name="Lin R."/>
            <person name="Yang H."/>
            <person name="Shen Z."/>
            <person name="Xia F."/>
        </authorList>
    </citation>
    <scope>NUCLEOTIDE SEQUENCE</scope>
    <source>
        <strain evidence="1">CJHN2011004</strain>
    </source>
</reference>
<proteinExistence type="predicted"/>
<evidence type="ECO:0000313" key="1">
    <source>
        <dbReference type="EMBL" id="MCH3853448.1"/>
    </source>
</evidence>
<dbReference type="EMBL" id="JAJUOL010000971">
    <property type="protein sequence ID" value="MCH3853448.1"/>
    <property type="molecule type" value="Genomic_DNA"/>
</dbReference>
<protein>
    <submittedName>
        <fullName evidence="1">Lytic transglycosylase domain-containing protein</fullName>
    </submittedName>
</protein>
<feature type="non-terminal residue" evidence="1">
    <location>
        <position position="93"/>
    </location>
</feature>
<name>A0AAW5EHR1_CAMJU</name>
<evidence type="ECO:0000313" key="2">
    <source>
        <dbReference type="Proteomes" id="UP001199644"/>
    </source>
</evidence>